<dbReference type="InterPro" id="IPR024508">
    <property type="entry name" value="DUF3226"/>
</dbReference>
<dbReference type="EMBL" id="BJCF01000014">
    <property type="protein sequence ID" value="GCL41958.1"/>
    <property type="molecule type" value="Genomic_DNA"/>
</dbReference>
<accession>A0A480AFF3</accession>
<dbReference type="Proteomes" id="UP000299367">
    <property type="component" value="Unassembled WGS sequence"/>
</dbReference>
<reference evidence="2" key="1">
    <citation type="submission" date="2019-02" db="EMBL/GenBank/DDBJ databases">
        <title>Draft genome sequence of Dolichospermum planctonicum NIES-80.</title>
        <authorList>
            <person name="Yamaguchi H."/>
            <person name="Suzuki S."/>
            <person name="Kawachi M."/>
        </authorList>
    </citation>
    <scope>NUCLEOTIDE SEQUENCE [LARGE SCALE GENOMIC DNA]</scope>
    <source>
        <strain evidence="2">NIES-80</strain>
    </source>
</reference>
<protein>
    <recommendedName>
        <fullName evidence="3">DUF3226 domain-containing protein</fullName>
    </recommendedName>
</protein>
<gene>
    <name evidence="1" type="ORF">NIES80_16570</name>
</gene>
<sequence length="265" mass="30290">MSRKYVLIGVEGPHDQAFVSRILCKLLGFSEFKGDNSKLDNFWRKFIPNYPKGGNLYDRLDMPQILYNDNFSIAIYVGNGSQLISNLRDKLSNMDYSELFAFGIIADTDNNTPDKVVKEYYEGFKEYFSHFPTQVTESGNVTEGSPELETKAGIYILPDNSQPGVLDTLICDCGELVYPEYMQRAKEYIDKFSEQERNKKPLKWKPFDQQKAIISTVASVLQPGMTNTVTIKCDDWISPETAEIPAIKNFTDFLKNLLKLETESY</sequence>
<evidence type="ECO:0000313" key="2">
    <source>
        <dbReference type="Proteomes" id="UP000299367"/>
    </source>
</evidence>
<comment type="caution">
    <text evidence="1">The sequence shown here is derived from an EMBL/GenBank/DDBJ whole genome shotgun (WGS) entry which is preliminary data.</text>
</comment>
<name>A0A480AFF3_9CYAN</name>
<evidence type="ECO:0008006" key="3">
    <source>
        <dbReference type="Google" id="ProtNLM"/>
    </source>
</evidence>
<dbReference type="AlphaFoldDB" id="A0A480AFF3"/>
<organism evidence="1 2">
    <name type="scientific">Dolichospermum planctonicum</name>
    <dbReference type="NCBI Taxonomy" id="136072"/>
    <lineage>
        <taxon>Bacteria</taxon>
        <taxon>Bacillati</taxon>
        <taxon>Cyanobacteriota</taxon>
        <taxon>Cyanophyceae</taxon>
        <taxon>Nostocales</taxon>
        <taxon>Aphanizomenonaceae</taxon>
        <taxon>Dolichospermum</taxon>
    </lineage>
</organism>
<evidence type="ECO:0000313" key="1">
    <source>
        <dbReference type="EMBL" id="GCL41958.1"/>
    </source>
</evidence>
<proteinExistence type="predicted"/>
<dbReference type="Pfam" id="PF11536">
    <property type="entry name" value="DUF3226"/>
    <property type="match status" value="1"/>
</dbReference>
<dbReference type="OrthoDB" id="5517842at2"/>
<dbReference type="SUPFAM" id="SSF160945">
    <property type="entry name" value="PH0156-like"/>
    <property type="match status" value="1"/>
</dbReference>